<proteinExistence type="predicted"/>
<dbReference type="Proteomes" id="UP000325577">
    <property type="component" value="Linkage Group LG1"/>
</dbReference>
<reference evidence="1 2" key="1">
    <citation type="submission" date="2019-09" db="EMBL/GenBank/DDBJ databases">
        <title>A chromosome-level genome assembly of the Chinese tupelo Nyssa sinensis.</title>
        <authorList>
            <person name="Yang X."/>
            <person name="Kang M."/>
            <person name="Yang Y."/>
            <person name="Xiong H."/>
            <person name="Wang M."/>
            <person name="Zhang Z."/>
            <person name="Wang Z."/>
            <person name="Wu H."/>
            <person name="Ma T."/>
            <person name="Liu J."/>
            <person name="Xi Z."/>
        </authorList>
    </citation>
    <scope>NUCLEOTIDE SEQUENCE [LARGE SCALE GENOMIC DNA]</scope>
    <source>
        <strain evidence="1">J267</strain>
        <tissue evidence="1">Leaf</tissue>
    </source>
</reference>
<organism evidence="1 2">
    <name type="scientific">Nyssa sinensis</name>
    <dbReference type="NCBI Taxonomy" id="561372"/>
    <lineage>
        <taxon>Eukaryota</taxon>
        <taxon>Viridiplantae</taxon>
        <taxon>Streptophyta</taxon>
        <taxon>Embryophyta</taxon>
        <taxon>Tracheophyta</taxon>
        <taxon>Spermatophyta</taxon>
        <taxon>Magnoliopsida</taxon>
        <taxon>eudicotyledons</taxon>
        <taxon>Gunneridae</taxon>
        <taxon>Pentapetalae</taxon>
        <taxon>asterids</taxon>
        <taxon>Cornales</taxon>
        <taxon>Nyssaceae</taxon>
        <taxon>Nyssa</taxon>
    </lineage>
</organism>
<sequence>MISWSCPSSKSEHWLLGVMMKLYKCGFTTGFHSHFPYPWGWPLQLIKIIAVTVKEMSNNSTKQKNLPIFEGVSV</sequence>
<dbReference type="EMBL" id="CM018032">
    <property type="protein sequence ID" value="KAA8548253.1"/>
    <property type="molecule type" value="Genomic_DNA"/>
</dbReference>
<keyword evidence="2" id="KW-1185">Reference proteome</keyword>
<accession>A0A5J5BYI4</accession>
<evidence type="ECO:0000313" key="2">
    <source>
        <dbReference type="Proteomes" id="UP000325577"/>
    </source>
</evidence>
<name>A0A5J5BYI4_9ASTE</name>
<dbReference type="AlphaFoldDB" id="A0A5J5BYI4"/>
<evidence type="ECO:0000313" key="1">
    <source>
        <dbReference type="EMBL" id="KAA8548253.1"/>
    </source>
</evidence>
<protein>
    <submittedName>
        <fullName evidence="1">Uncharacterized protein</fullName>
    </submittedName>
</protein>
<gene>
    <name evidence="1" type="ORF">F0562_004486</name>
</gene>